<protein>
    <recommendedName>
        <fullName evidence="1">IstB-like ATP-binding domain-containing protein</fullName>
    </recommendedName>
</protein>
<dbReference type="GO" id="GO:0005524">
    <property type="term" value="F:ATP binding"/>
    <property type="evidence" value="ECO:0007669"/>
    <property type="project" value="InterPro"/>
</dbReference>
<name>A0A7W4IHM7_9PROT</name>
<proteinExistence type="predicted"/>
<comment type="caution">
    <text evidence="2">The sequence shown here is derived from an EMBL/GenBank/DDBJ whole genome shotgun (WGS) entry which is preliminary data.</text>
</comment>
<dbReference type="RefSeq" id="WP_246387735.1">
    <property type="nucleotide sequence ID" value="NZ_JABEQJ010000081.1"/>
</dbReference>
<evidence type="ECO:0000313" key="3">
    <source>
        <dbReference type="Proteomes" id="UP000589085"/>
    </source>
</evidence>
<dbReference type="InterPro" id="IPR002611">
    <property type="entry name" value="IstB_ATP-bd"/>
</dbReference>
<evidence type="ECO:0000259" key="1">
    <source>
        <dbReference type="Pfam" id="PF01695"/>
    </source>
</evidence>
<feature type="domain" description="IstB-like ATP-binding" evidence="1">
    <location>
        <begin position="20"/>
        <end position="85"/>
    </location>
</feature>
<dbReference type="Pfam" id="PF01695">
    <property type="entry name" value="IstB_IS21"/>
    <property type="match status" value="1"/>
</dbReference>
<sequence length="85" mass="9280">MSAPAMTPHAVDVHTLPAILTALRLPSFLRHWPALAQRADNEGWPAARFLAALAEIEVAERNARRIGRHLQQSGLPGGKTFATFD</sequence>
<dbReference type="AlphaFoldDB" id="A0A7W4IHM7"/>
<dbReference type="EMBL" id="JABEQJ010000081">
    <property type="protein sequence ID" value="MBB2162904.1"/>
    <property type="molecule type" value="Genomic_DNA"/>
</dbReference>
<reference evidence="2 3" key="1">
    <citation type="submission" date="2020-04" db="EMBL/GenBank/DDBJ databases">
        <title>Description of novel Gluconacetobacter.</title>
        <authorList>
            <person name="Sombolestani A."/>
        </authorList>
    </citation>
    <scope>NUCLEOTIDE SEQUENCE [LARGE SCALE GENOMIC DNA]</scope>
    <source>
        <strain evidence="2 3">LMG 19747</strain>
    </source>
</reference>
<gene>
    <name evidence="2" type="ORF">HLH48_22780</name>
</gene>
<evidence type="ECO:0000313" key="2">
    <source>
        <dbReference type="EMBL" id="MBB2162904.1"/>
    </source>
</evidence>
<organism evidence="2 3">
    <name type="scientific">Gluconacetobacter sacchari</name>
    <dbReference type="NCBI Taxonomy" id="92759"/>
    <lineage>
        <taxon>Bacteria</taxon>
        <taxon>Pseudomonadati</taxon>
        <taxon>Pseudomonadota</taxon>
        <taxon>Alphaproteobacteria</taxon>
        <taxon>Acetobacterales</taxon>
        <taxon>Acetobacteraceae</taxon>
        <taxon>Gluconacetobacter</taxon>
    </lineage>
</organism>
<accession>A0A7W4IHM7</accession>
<feature type="non-terminal residue" evidence="2">
    <location>
        <position position="85"/>
    </location>
</feature>
<dbReference type="Proteomes" id="UP000589085">
    <property type="component" value="Unassembled WGS sequence"/>
</dbReference>